<protein>
    <submittedName>
        <fullName evidence="1">Uncharacterized protein</fullName>
    </submittedName>
</protein>
<accession>A0A7D5UL35</accession>
<sequence>MSLPKVHTGVVAEPCMWSKEIDLTSITEMPVYDETHVNVSSFELPPMISKDNVLNQCPSSLKSMVFDKDNTIVSTDDADLSDVRLTRSPNEYIVSEPDKLLSFPQPHFKYLAGSIDVFREKSDNSLIASYLDEQFHYFQKVIREIENNVKLTIQNHVYSEFNAHVNASAAVTEAELKARQQTFKENIVQYKAQTETFIKQFLQYVTDHYNNTSGNLSEVFKQKQATLSRDLSTLYNNIEEKLSKKVFANVTVPYENKAYVESSSNELKSYSDNLQVNHNVLYKSKEAEINTVQDEINNLLTAVLASKNTIENTVNTAETNSTNRTFIDKYNQLNNDYDGTCIKDENVAQAVIKADAAKLQGNYNWYRGTINVAYYTKSIIYRDIMGDDLNYEIYSLEMPLKQGFKYLCTMSGLFVYVFTKHNNVTSSSRIFTYQIIDITATYSGKTVPIVTEKRNVKNNGVNMYVFALWTYPDAEDVDAIFKVVVKPRNHDETKPYKVAKIDDFYGQGNNFFSIMAI</sequence>
<organism evidence="1 2">
    <name type="scientific">Scale drop disease virus</name>
    <dbReference type="NCBI Taxonomy" id="1697349"/>
    <lineage>
        <taxon>Viruses</taxon>
        <taxon>Varidnaviria</taxon>
        <taxon>Bamfordvirae</taxon>
        <taxon>Nucleocytoviricota</taxon>
        <taxon>Megaviricetes</taxon>
        <taxon>Pimascovirales</taxon>
        <taxon>Pimascovirales incertae sedis</taxon>
        <taxon>Iridoviridae</taxon>
        <taxon>Alphairidovirinae</taxon>
        <taxon>Megalocytivirus</taxon>
        <taxon>Megalocytivirus lates1</taxon>
    </lineage>
</organism>
<dbReference type="Proteomes" id="UP000510602">
    <property type="component" value="Segment"/>
</dbReference>
<proteinExistence type="predicted"/>
<evidence type="ECO:0000313" key="1">
    <source>
        <dbReference type="EMBL" id="QLI60665.1"/>
    </source>
</evidence>
<dbReference type="EMBL" id="MN562489">
    <property type="protein sequence ID" value="QLI60665.1"/>
    <property type="molecule type" value="Genomic_DNA"/>
</dbReference>
<name>A0A7D5UL35_9VIRU</name>
<evidence type="ECO:0000313" key="2">
    <source>
        <dbReference type="Proteomes" id="UP000510602"/>
    </source>
</evidence>
<reference evidence="1 2" key="1">
    <citation type="submission" date="2019-10" db="EMBL/GenBank/DDBJ databases">
        <authorList>
            <person name="Kayansamruaj P."/>
        </authorList>
    </citation>
    <scope>NUCLEOTIDE SEQUENCE [LARGE SCALE GENOMIC DNA]</scope>
    <source>
        <strain evidence="1">SDDV_Thai_2019</strain>
    </source>
</reference>